<evidence type="ECO:0000313" key="2">
    <source>
        <dbReference type="Proteomes" id="UP001302806"/>
    </source>
</evidence>
<accession>A0ABY9XVS0</accession>
<proteinExistence type="predicted"/>
<gene>
    <name evidence="1" type="ORF">RHP51_04930</name>
</gene>
<evidence type="ECO:0000313" key="1">
    <source>
        <dbReference type="EMBL" id="WNH10045.1"/>
    </source>
</evidence>
<name>A0ABY9XVS0_9FLAO</name>
<protein>
    <submittedName>
        <fullName evidence="1">Uncharacterized protein</fullName>
    </submittedName>
</protein>
<dbReference type="EMBL" id="CP134537">
    <property type="protein sequence ID" value="WNH10045.1"/>
    <property type="molecule type" value="Genomic_DNA"/>
</dbReference>
<dbReference type="RefSeq" id="WP_415866394.1">
    <property type="nucleotide sequence ID" value="NZ_CP134537.1"/>
</dbReference>
<organism evidence="1 2">
    <name type="scientific">Thalassobellus suaedae</name>
    <dbReference type="NCBI Taxonomy" id="3074124"/>
    <lineage>
        <taxon>Bacteria</taxon>
        <taxon>Pseudomonadati</taxon>
        <taxon>Bacteroidota</taxon>
        <taxon>Flavobacteriia</taxon>
        <taxon>Flavobacteriales</taxon>
        <taxon>Flavobacteriaceae</taxon>
        <taxon>Thalassobellus</taxon>
    </lineage>
</organism>
<reference evidence="1 2" key="1">
    <citation type="submission" date="2023-09" db="EMBL/GenBank/DDBJ databases">
        <title>Thalassobella suaedae gen. nov., sp. nov., a marine bacterium of the family Flavobacteriaceae isolated from a halophyte Suaeda japonica.</title>
        <authorList>
            <person name="Lee S.Y."/>
            <person name="Hwang C.Y."/>
        </authorList>
    </citation>
    <scope>NUCLEOTIDE SEQUENCE [LARGE SCALE GENOMIC DNA]</scope>
    <source>
        <strain evidence="1 2">HL-DH14</strain>
    </source>
</reference>
<sequence length="478" mass="54582">MHSFVKKNNFSDAYYYGYIDDITIDAVKREWGLDEKDPNDLKKLREVAQAYAGTNNSSTNYLTCDFKEILNVKVNVLRFAFKTSKTEVYKKSTRGNKTTKITKKDSNYNPPERSDYGKLVDTKDTWMEGTYIIGSEYIYNYKECENLIRDERNKAIAPFTVKATDIYKNKLRSFLDDIETMDNDLQYINLKMQHLVAELKPDLIIINEDALADLEGTKDKTKILEETLKLLHVKGVVIEKAVDMGEMGIQNKQSARPSSSQQGSALIVLVNQWNHKYNLIRESTGVNPARDGSLPADALLGVNQMAQLASNTATQHIVDASIAFNKQLCEVISSRVHNIFRSKSEGAQRLRKMYERAVGKQNIDALESMKDRHLHDFGFTVNMVPSKQEMQDFKEDLALFIQASGADIETIAIKNEAQQIAKTNIKLVHSIYFTRGGKYKNAVWKSVIKKLKLKAKTIYNQHKQQVKVKYKPTAFKLK</sequence>
<dbReference type="Proteomes" id="UP001302806">
    <property type="component" value="Chromosome"/>
</dbReference>